<dbReference type="EMBL" id="JAANYN010000001">
    <property type="protein sequence ID" value="NHE55756.1"/>
    <property type="molecule type" value="Genomic_DNA"/>
</dbReference>
<reference evidence="2 3" key="1">
    <citation type="submission" date="2020-03" db="EMBL/GenBank/DDBJ databases">
        <title>Cyclobacterium plantarum sp. nov., a marine bacterium isolated from a coastal-marine wetland.</title>
        <authorList>
            <person name="Sanchez-Porro C."/>
            <person name="Ventosa A."/>
            <person name="Amoozegar M."/>
        </authorList>
    </citation>
    <scope>NUCLEOTIDE SEQUENCE [LARGE SCALE GENOMIC DNA]</scope>
    <source>
        <strain evidence="2 3">GBPx2</strain>
    </source>
</reference>
<proteinExistence type="predicted"/>
<keyword evidence="1" id="KW-1133">Transmembrane helix</keyword>
<keyword evidence="1" id="KW-0472">Membrane</keyword>
<protein>
    <recommendedName>
        <fullName evidence="4">Lipoprotein</fullName>
    </recommendedName>
</protein>
<name>A0ABX0H683_9BACT</name>
<gene>
    <name evidence="2" type="ORF">G9Q97_02890</name>
</gene>
<organism evidence="2 3">
    <name type="scientific">Cyclobacterium plantarum</name>
    <dbReference type="NCBI Taxonomy" id="2716263"/>
    <lineage>
        <taxon>Bacteria</taxon>
        <taxon>Pseudomonadati</taxon>
        <taxon>Bacteroidota</taxon>
        <taxon>Cytophagia</taxon>
        <taxon>Cytophagales</taxon>
        <taxon>Cyclobacteriaceae</taxon>
        <taxon>Cyclobacterium</taxon>
    </lineage>
</organism>
<evidence type="ECO:0000313" key="2">
    <source>
        <dbReference type="EMBL" id="NHE55756.1"/>
    </source>
</evidence>
<evidence type="ECO:0000313" key="3">
    <source>
        <dbReference type="Proteomes" id="UP000649799"/>
    </source>
</evidence>
<dbReference type="PROSITE" id="PS51257">
    <property type="entry name" value="PROKAR_LIPOPROTEIN"/>
    <property type="match status" value="1"/>
</dbReference>
<evidence type="ECO:0008006" key="4">
    <source>
        <dbReference type="Google" id="ProtNLM"/>
    </source>
</evidence>
<sequence length="49" mass="5402">MENQVKKIVAILILIWGISGCGLLADKEEMEPTHLELVKDPEEKDPGNG</sequence>
<comment type="caution">
    <text evidence="2">The sequence shown here is derived from an EMBL/GenBank/DDBJ whole genome shotgun (WGS) entry which is preliminary data.</text>
</comment>
<accession>A0ABX0H683</accession>
<keyword evidence="3" id="KW-1185">Reference proteome</keyword>
<dbReference type="RefSeq" id="WP_166142929.1">
    <property type="nucleotide sequence ID" value="NZ_JAANYN010000001.1"/>
</dbReference>
<keyword evidence="1" id="KW-0812">Transmembrane</keyword>
<dbReference type="Proteomes" id="UP000649799">
    <property type="component" value="Unassembled WGS sequence"/>
</dbReference>
<feature type="transmembrane region" description="Helical" evidence="1">
    <location>
        <begin position="7"/>
        <end position="25"/>
    </location>
</feature>
<evidence type="ECO:0000256" key="1">
    <source>
        <dbReference type="SAM" id="Phobius"/>
    </source>
</evidence>